<accession>A0ABU6PZV9</accession>
<keyword evidence="10" id="KW-1185">Reference proteome</keyword>
<evidence type="ECO:0000256" key="3">
    <source>
        <dbReference type="ARBA" id="ARBA00023001"/>
    </source>
</evidence>
<evidence type="ECO:0000256" key="2">
    <source>
        <dbReference type="ARBA" id="ARBA00022801"/>
    </source>
</evidence>
<protein>
    <submittedName>
        <fullName evidence="9">Cellulase family glycosylhydrolase</fullName>
    </submittedName>
</protein>
<dbReference type="Pfam" id="PF00150">
    <property type="entry name" value="Cellulase"/>
    <property type="match status" value="2"/>
</dbReference>
<evidence type="ECO:0000256" key="4">
    <source>
        <dbReference type="ARBA" id="ARBA00023295"/>
    </source>
</evidence>
<feature type="domain" description="Glycoside hydrolase family 5 C-terminal" evidence="8">
    <location>
        <begin position="404"/>
        <end position="448"/>
    </location>
</feature>
<dbReference type="InterPro" id="IPR001547">
    <property type="entry name" value="Glyco_hydro_5"/>
</dbReference>
<dbReference type="PANTHER" id="PTHR31308:SF3">
    <property type="entry name" value="ENDOGLYCOCERAMIDASE"/>
    <property type="match status" value="1"/>
</dbReference>
<reference evidence="9 10" key="1">
    <citation type="submission" date="2023-03" db="EMBL/GenBank/DDBJ databases">
        <title>Bacillus Genome Sequencing.</title>
        <authorList>
            <person name="Dunlap C."/>
        </authorList>
    </citation>
    <scope>NUCLEOTIDE SEQUENCE [LARGE SCALE GENOMIC DNA]</scope>
    <source>
        <strain evidence="9 10">NRS-52</strain>
    </source>
</reference>
<dbReference type="InterPro" id="IPR041036">
    <property type="entry name" value="GH5_C"/>
</dbReference>
<dbReference type="Proteomes" id="UP001343257">
    <property type="component" value="Unassembled WGS sequence"/>
</dbReference>
<feature type="domain" description="Glycoside hydrolase family 5" evidence="7">
    <location>
        <begin position="12"/>
        <end position="208"/>
    </location>
</feature>
<keyword evidence="3" id="KW-0136">Cellulose degradation</keyword>
<dbReference type="Gene3D" id="3.20.20.80">
    <property type="entry name" value="Glycosidases"/>
    <property type="match status" value="1"/>
</dbReference>
<dbReference type="InterPro" id="IPR052066">
    <property type="entry name" value="Glycosphingolipid_Hydrolases"/>
</dbReference>
<dbReference type="Pfam" id="PF18564">
    <property type="entry name" value="Glyco_hydro_5_C"/>
    <property type="match status" value="1"/>
</dbReference>
<organism evidence="9 10">
    <name type="scientific">Paenibacillus chibensis</name>
    <dbReference type="NCBI Taxonomy" id="59846"/>
    <lineage>
        <taxon>Bacteria</taxon>
        <taxon>Bacillati</taxon>
        <taxon>Bacillota</taxon>
        <taxon>Bacilli</taxon>
        <taxon>Bacillales</taxon>
        <taxon>Paenibacillaceae</taxon>
        <taxon>Paenibacillus</taxon>
    </lineage>
</organism>
<feature type="domain" description="Glycoside hydrolase family 5" evidence="7">
    <location>
        <begin position="266"/>
        <end position="391"/>
    </location>
</feature>
<dbReference type="PANTHER" id="PTHR31308">
    <property type="match status" value="1"/>
</dbReference>
<comment type="similarity">
    <text evidence="1 6">Belongs to the glycosyl hydrolase 5 (cellulase A) family.</text>
</comment>
<evidence type="ECO:0000313" key="9">
    <source>
        <dbReference type="EMBL" id="MED5020409.1"/>
    </source>
</evidence>
<evidence type="ECO:0000259" key="7">
    <source>
        <dbReference type="Pfam" id="PF00150"/>
    </source>
</evidence>
<proteinExistence type="inferred from homology"/>
<dbReference type="Gene3D" id="2.60.40.1180">
    <property type="entry name" value="Golgi alpha-mannosidase II"/>
    <property type="match status" value="1"/>
</dbReference>
<dbReference type="InterPro" id="IPR017853">
    <property type="entry name" value="GH"/>
</dbReference>
<keyword evidence="5" id="KW-0624">Polysaccharide degradation</keyword>
<dbReference type="EMBL" id="JARTLD010000066">
    <property type="protein sequence ID" value="MED5020409.1"/>
    <property type="molecule type" value="Genomic_DNA"/>
</dbReference>
<comment type="caution">
    <text evidence="9">The sequence shown here is derived from an EMBL/GenBank/DDBJ whole genome shotgun (WGS) entry which is preliminary data.</text>
</comment>
<evidence type="ECO:0000256" key="5">
    <source>
        <dbReference type="ARBA" id="ARBA00023326"/>
    </source>
</evidence>
<evidence type="ECO:0000256" key="6">
    <source>
        <dbReference type="RuleBase" id="RU361153"/>
    </source>
</evidence>
<dbReference type="InterPro" id="IPR013780">
    <property type="entry name" value="Glyco_hydro_b"/>
</dbReference>
<keyword evidence="2 6" id="KW-0378">Hydrolase</keyword>
<dbReference type="SUPFAM" id="SSF51445">
    <property type="entry name" value="(Trans)glycosidases"/>
    <property type="match status" value="1"/>
</dbReference>
<gene>
    <name evidence="9" type="ORF">P9847_24375</name>
</gene>
<dbReference type="InterPro" id="IPR018087">
    <property type="entry name" value="Glyco_hydro_5_CS"/>
</dbReference>
<dbReference type="RefSeq" id="WP_328281781.1">
    <property type="nucleotide sequence ID" value="NZ_JARTLD010000066.1"/>
</dbReference>
<keyword evidence="4 6" id="KW-0326">Glycosidase</keyword>
<dbReference type="PROSITE" id="PS00659">
    <property type="entry name" value="GLYCOSYL_HYDROL_F5"/>
    <property type="match status" value="1"/>
</dbReference>
<sequence length="495" mass="54905">MKRLITDGQRFVNEEGQQVILSGVNLVCKEKEKGYVTPCDEGLFAWFHVQGFNVIRLGLIWEGVEPAPGVYDDAYLSRIKQQIRWAEQHDIYVFLDMHQDLYSSLFGDGAPPWATLTDDLPHVTGSLWSDAYLESSAVNRSLDHFWANTPASDGIGLQDHYAAMWKHAAAFFADCSNIIGYDMMNEPYPGTQGQEVFGSLIAAYAREAMGLSEAETEVLAGLWFDEEQKQEVLAGMADMAVYGKLVDSAKEASQRFERGVLAPFFGKIAAAIRTAAADGFLMLETSYFSNMGVESGVTLASGDEGVFPGQVFVPHGYDLVVDTEHYEIYNPARVELIFKTHRNVQERLNIPVLIGEWGAFSNHPATAALARQLIAIFEKYLWSNTYWCWCDGFRESPYSPVLQRAYPQAVGGVLEGYHYDYDTEAFTMEFIPSGGETVIYHPQAALLGDGRIHAAGASGFEMEIRPYPGSDSGLIVLDIPQSDKRVSLRVDAAAK</sequence>
<name>A0ABU6PZV9_9BACL</name>
<evidence type="ECO:0000256" key="1">
    <source>
        <dbReference type="ARBA" id="ARBA00005641"/>
    </source>
</evidence>
<evidence type="ECO:0000259" key="8">
    <source>
        <dbReference type="Pfam" id="PF18564"/>
    </source>
</evidence>
<evidence type="ECO:0000313" key="10">
    <source>
        <dbReference type="Proteomes" id="UP001343257"/>
    </source>
</evidence>
<keyword evidence="5" id="KW-0119">Carbohydrate metabolism</keyword>